<evidence type="ECO:0000256" key="1">
    <source>
        <dbReference type="SAM" id="Phobius"/>
    </source>
</evidence>
<feature type="transmembrane region" description="Helical" evidence="1">
    <location>
        <begin position="125"/>
        <end position="148"/>
    </location>
</feature>
<gene>
    <name evidence="2" type="ORF">N5P18_04845</name>
</gene>
<accession>A0ABZ2FHE3</accession>
<feature type="transmembrane region" description="Helical" evidence="1">
    <location>
        <begin position="154"/>
        <end position="174"/>
    </location>
</feature>
<dbReference type="Proteomes" id="UP001381003">
    <property type="component" value="Chromosome"/>
</dbReference>
<feature type="transmembrane region" description="Helical" evidence="1">
    <location>
        <begin position="440"/>
        <end position="463"/>
    </location>
</feature>
<dbReference type="RefSeq" id="WP_338538865.1">
    <property type="nucleotide sequence ID" value="NZ_CP104874.1"/>
</dbReference>
<organism evidence="2 3">
    <name type="scientific">Janibacter terrae</name>
    <dbReference type="NCBI Taxonomy" id="103817"/>
    <lineage>
        <taxon>Bacteria</taxon>
        <taxon>Bacillati</taxon>
        <taxon>Actinomycetota</taxon>
        <taxon>Actinomycetes</taxon>
        <taxon>Micrococcales</taxon>
        <taxon>Intrasporangiaceae</taxon>
        <taxon>Janibacter</taxon>
    </lineage>
</organism>
<feature type="transmembrane region" description="Helical" evidence="1">
    <location>
        <begin position="595"/>
        <end position="613"/>
    </location>
</feature>
<feature type="transmembrane region" description="Helical" evidence="1">
    <location>
        <begin position="415"/>
        <end position="433"/>
    </location>
</feature>
<feature type="transmembrane region" description="Helical" evidence="1">
    <location>
        <begin position="505"/>
        <end position="526"/>
    </location>
</feature>
<keyword evidence="3" id="KW-1185">Reference proteome</keyword>
<feature type="transmembrane region" description="Helical" evidence="1">
    <location>
        <begin position="307"/>
        <end position="327"/>
    </location>
</feature>
<reference evidence="2 3" key="1">
    <citation type="submission" date="2022-09" db="EMBL/GenBank/DDBJ databases">
        <title>Complete genome sequence of Janibacter terrae strain COS04-44, PCL-degrading bacteria isolated from oil spilled coast.</title>
        <authorList>
            <person name="Park H."/>
            <person name="Kim J.Y."/>
            <person name="An S.H."/>
            <person name="Lee C.M."/>
            <person name="Weon H.-Y."/>
        </authorList>
    </citation>
    <scope>NUCLEOTIDE SEQUENCE [LARGE SCALE GENOMIC DNA]</scope>
    <source>
        <strain evidence="2 3">COS04-44</strain>
    </source>
</reference>
<sequence length="639" mass="64255">MSMSGDPVLERVRAIEDDFADAMSRMYGVGNELARLRSHLATEATPEHRAPTAAPSVPVVEVGDELPAASATPHDLPAQTAPVPGLVTPPPASHAPAAAAAPPAPAVPLPPTIPWWQRDGLVAKLLAVVGAAITLIGVAFLLALAIQMGYFGPVARVVSGALLAGALVGAAVLVRRRPAGTVGALGLASTGIATAYLDVLAVTYVYAWVPLAVGMVLAGLIALGGVLLARAWDSQLLATIAVLGVALMAPFVGIDHGLLTGAFLLVLTAATWPAHIGRRWHVLEAARIVPTALFLSVLAVAAERAGLAALLAVLLALLVVGSTLAGARTARLPDQLGVLLPVGIAPAVFAGLAADDRWVGAGLLVVATCLLVLVAVLADQTPGTPIHLRLQEIALATAGVTSLLTALRPVTSGEWAVLAIVGTALVWAVTALVSRHVATLVVASCLAALATIAGLSLLPFVVLRGEAGFIGGAQLASAIGLVALHLVLARALTGRAPALEPALPRALVAIAVLSAGAAVVLGGALLGSAVDDARGGFTAGQTGATVLWMAIAATLLLRGLRGSAVAVPAGLALAALAVGKLLFFDLSFLSGIPRVLSFIVAGLLLLGMGVGYAQALERTRREQPAVDNPPAPSPIPPTV</sequence>
<dbReference type="Pfam" id="PF10101">
    <property type="entry name" value="DUF2339"/>
    <property type="match status" value="1"/>
</dbReference>
<keyword evidence="1" id="KW-0472">Membrane</keyword>
<feature type="transmembrane region" description="Helical" evidence="1">
    <location>
        <begin position="564"/>
        <end position="583"/>
    </location>
</feature>
<dbReference type="InterPro" id="IPR019286">
    <property type="entry name" value="DUF2339_TM"/>
</dbReference>
<feature type="transmembrane region" description="Helical" evidence="1">
    <location>
        <begin position="469"/>
        <end position="493"/>
    </location>
</feature>
<feature type="transmembrane region" description="Helical" evidence="1">
    <location>
        <begin position="336"/>
        <end position="354"/>
    </location>
</feature>
<dbReference type="EMBL" id="CP104874">
    <property type="protein sequence ID" value="WWF06204.1"/>
    <property type="molecule type" value="Genomic_DNA"/>
</dbReference>
<dbReference type="PANTHER" id="PTHR38434:SF1">
    <property type="entry name" value="BLL2549 PROTEIN"/>
    <property type="match status" value="1"/>
</dbReference>
<feature type="transmembrane region" description="Helical" evidence="1">
    <location>
        <begin position="538"/>
        <end position="557"/>
    </location>
</feature>
<name>A0ABZ2FHE3_9MICO</name>
<feature type="transmembrane region" description="Helical" evidence="1">
    <location>
        <begin position="181"/>
        <end position="199"/>
    </location>
</feature>
<evidence type="ECO:0000313" key="3">
    <source>
        <dbReference type="Proteomes" id="UP001381003"/>
    </source>
</evidence>
<keyword evidence="1" id="KW-0812">Transmembrane</keyword>
<feature type="transmembrane region" description="Helical" evidence="1">
    <location>
        <begin position="205"/>
        <end position="229"/>
    </location>
</feature>
<feature type="transmembrane region" description="Helical" evidence="1">
    <location>
        <begin position="360"/>
        <end position="378"/>
    </location>
</feature>
<protein>
    <submittedName>
        <fullName evidence="2">DUF2339 domain-containing protein</fullName>
    </submittedName>
</protein>
<feature type="transmembrane region" description="Helical" evidence="1">
    <location>
        <begin position="236"/>
        <end position="252"/>
    </location>
</feature>
<proteinExistence type="predicted"/>
<evidence type="ECO:0000313" key="2">
    <source>
        <dbReference type="EMBL" id="WWF06204.1"/>
    </source>
</evidence>
<keyword evidence="1" id="KW-1133">Transmembrane helix</keyword>
<feature type="transmembrane region" description="Helical" evidence="1">
    <location>
        <begin position="258"/>
        <end position="275"/>
    </location>
</feature>
<dbReference type="PANTHER" id="PTHR38434">
    <property type="entry name" value="BLL2549 PROTEIN"/>
    <property type="match status" value="1"/>
</dbReference>